<dbReference type="GO" id="GO:1901137">
    <property type="term" value="P:carbohydrate derivative biosynthetic process"/>
    <property type="evidence" value="ECO:0007669"/>
    <property type="project" value="UniProtKB-ARBA"/>
</dbReference>
<reference evidence="6 7" key="1">
    <citation type="submission" date="2024-11" db="EMBL/GenBank/DDBJ databases">
        <title>Chromosome-level genome assembly of Eucalyptus globulus Labill. provides insights into its genome evolution.</title>
        <authorList>
            <person name="Li X."/>
        </authorList>
    </citation>
    <scope>NUCLEOTIDE SEQUENCE [LARGE SCALE GENOMIC DNA]</scope>
    <source>
        <strain evidence="6">CL2024</strain>
        <tissue evidence="6">Fresh tender leaves</tissue>
    </source>
</reference>
<dbReference type="PROSITE" id="PS00375">
    <property type="entry name" value="UDPGT"/>
    <property type="match status" value="1"/>
</dbReference>
<evidence type="ECO:0000256" key="1">
    <source>
        <dbReference type="ARBA" id="ARBA00009995"/>
    </source>
</evidence>
<proteinExistence type="inferred from homology"/>
<evidence type="ECO:0000313" key="7">
    <source>
        <dbReference type="Proteomes" id="UP001634007"/>
    </source>
</evidence>
<dbReference type="AlphaFoldDB" id="A0ABD3IXI7"/>
<evidence type="ECO:0000256" key="4">
    <source>
        <dbReference type="RuleBase" id="RU362057"/>
    </source>
</evidence>
<dbReference type="InterPro" id="IPR035595">
    <property type="entry name" value="UDP_glycos_trans_CS"/>
</dbReference>
<evidence type="ECO:0000256" key="2">
    <source>
        <dbReference type="ARBA" id="ARBA00022679"/>
    </source>
</evidence>
<evidence type="ECO:0000259" key="5">
    <source>
        <dbReference type="Pfam" id="PF26168"/>
    </source>
</evidence>
<dbReference type="FunFam" id="3.40.50.2000:FF:000060">
    <property type="entry name" value="Glycosyltransferase"/>
    <property type="match status" value="1"/>
</dbReference>
<keyword evidence="7" id="KW-1185">Reference proteome</keyword>
<accession>A0ABD3IXI7</accession>
<dbReference type="GO" id="GO:0008194">
    <property type="term" value="F:UDP-glycosyltransferase activity"/>
    <property type="evidence" value="ECO:0007669"/>
    <property type="project" value="UniProtKB-ARBA"/>
</dbReference>
<comment type="caution">
    <text evidence="6">The sequence shown here is derived from an EMBL/GenBank/DDBJ whole genome shotgun (WGS) entry which is preliminary data.</text>
</comment>
<keyword evidence="2 3" id="KW-0808">Transferase</keyword>
<evidence type="ECO:0000256" key="3">
    <source>
        <dbReference type="RuleBase" id="RU003718"/>
    </source>
</evidence>
<dbReference type="Gene3D" id="3.40.50.2000">
    <property type="entry name" value="Glycogen Phosphorylase B"/>
    <property type="match status" value="2"/>
</dbReference>
<comment type="similarity">
    <text evidence="1 3">Belongs to the UDP-glycosyltransferase family.</text>
</comment>
<dbReference type="Proteomes" id="UP001634007">
    <property type="component" value="Unassembled WGS sequence"/>
</dbReference>
<dbReference type="Pfam" id="PF00201">
    <property type="entry name" value="UDPGT"/>
    <property type="match status" value="1"/>
</dbReference>
<feature type="domain" description="Glycosyltransferase N-terminal" evidence="5">
    <location>
        <begin position="10"/>
        <end position="236"/>
    </location>
</feature>
<name>A0ABD3IXI7_EUCGL</name>
<dbReference type="PANTHER" id="PTHR48044">
    <property type="entry name" value="GLYCOSYLTRANSFERASE"/>
    <property type="match status" value="1"/>
</dbReference>
<dbReference type="EC" id="2.4.1.-" evidence="4"/>
<dbReference type="InterPro" id="IPR058980">
    <property type="entry name" value="Glyco_transf_N"/>
</dbReference>
<keyword evidence="3" id="KW-0328">Glycosyltransferase</keyword>
<dbReference type="SUPFAM" id="SSF53756">
    <property type="entry name" value="UDP-Glycosyltransferase/glycogen phosphorylase"/>
    <property type="match status" value="1"/>
</dbReference>
<dbReference type="InterPro" id="IPR002213">
    <property type="entry name" value="UDP_glucos_trans"/>
</dbReference>
<organism evidence="6 7">
    <name type="scientific">Eucalyptus globulus</name>
    <name type="common">Tasmanian blue gum</name>
    <dbReference type="NCBI Taxonomy" id="34317"/>
    <lineage>
        <taxon>Eukaryota</taxon>
        <taxon>Viridiplantae</taxon>
        <taxon>Streptophyta</taxon>
        <taxon>Embryophyta</taxon>
        <taxon>Tracheophyta</taxon>
        <taxon>Spermatophyta</taxon>
        <taxon>Magnoliopsida</taxon>
        <taxon>eudicotyledons</taxon>
        <taxon>Gunneridae</taxon>
        <taxon>Pentapetalae</taxon>
        <taxon>rosids</taxon>
        <taxon>malvids</taxon>
        <taxon>Myrtales</taxon>
        <taxon>Myrtaceae</taxon>
        <taxon>Myrtoideae</taxon>
        <taxon>Eucalypteae</taxon>
        <taxon>Eucalyptus</taxon>
    </lineage>
</organism>
<dbReference type="PANTHER" id="PTHR48044:SF82">
    <property type="entry name" value="GLYCOSYLTRANSFERASE"/>
    <property type="match status" value="1"/>
</dbReference>
<sequence>MSPDRDAFTSILMLPWLAHGHISPFLELSKRFADRGIHIYFCSSPVNLASIKPKLVGTTYFSKIELVELHLPSLPELPPRNHTTKTLPPHLMPTLKKAFDMSSPGFADILKLLDPALVVYDFLQPWAPAIASSMGIPAVEFLCTSATMCAFVNHANMKPGNKFPYPGIYLHDHEVDQFANLLECSANGIKDRDRVFQCYERSRDMIMIKSIREIEGKYIDYLSFLIDKSVVPVGPLVEDTAFEDCEKSEILDWLDNKEEKSTVFVSFGSEYFLSKQEMTEIAHGLEASKVNFVWVVRFHDGERDAAANGESYLPEGFLKRVAGRGLVLEGWAPQAAILQHSSVGGFVSHCGWSSVMESMRFGVPIIAMPMHLDQPVNARVVEEVGVGVEARRDETGTIRSAEVARSIRNVIVDKAGGRVRQRATEMKGIMRRKGDEEVDGAVDELLRVCRKRDWCEENHKILVPN</sequence>
<gene>
    <name evidence="6" type="ORF">ACJRO7_003918</name>
</gene>
<evidence type="ECO:0000313" key="6">
    <source>
        <dbReference type="EMBL" id="KAL3718889.1"/>
    </source>
</evidence>
<dbReference type="CDD" id="cd03784">
    <property type="entry name" value="GT1_Gtf-like"/>
    <property type="match status" value="1"/>
</dbReference>
<protein>
    <recommendedName>
        <fullName evidence="4">Glycosyltransferase</fullName>
        <ecNumber evidence="4">2.4.1.-</ecNumber>
    </recommendedName>
</protein>
<dbReference type="Pfam" id="PF26168">
    <property type="entry name" value="Glyco_transf_N"/>
    <property type="match status" value="1"/>
</dbReference>
<dbReference type="EMBL" id="JBJKBG010000010">
    <property type="protein sequence ID" value="KAL3718889.1"/>
    <property type="molecule type" value="Genomic_DNA"/>
</dbReference>